<sequence length="144" mass="15881">MTAPHPFGHTLTAATLQARFAPLRSWEDRYRQLILLARELPPLEETLRQPELELSGCENRVWLGGELLPDGTLHFYGDSEGRIVKGLLAILLTGAEGKRPQEILAGDPLALFNQLNIRDQLSASRASGLDALAQSILRIAARYA</sequence>
<evidence type="ECO:0000313" key="4">
    <source>
        <dbReference type="EMBL" id="RDK90785.1"/>
    </source>
</evidence>
<dbReference type="OrthoDB" id="9799320at2"/>
<dbReference type="PANTHER" id="PTHR43597">
    <property type="entry name" value="SULFUR ACCEPTOR PROTEIN CSDE"/>
    <property type="match status" value="1"/>
</dbReference>
<name>A0A370QQ05_9GAMM</name>
<proteinExistence type="inferred from homology"/>
<evidence type="ECO:0000259" key="3">
    <source>
        <dbReference type="Pfam" id="PF02657"/>
    </source>
</evidence>
<dbReference type="AlphaFoldDB" id="A0A370QQ05"/>
<feature type="active site" description="Cysteine persulfide intermediate" evidence="2">
    <location>
        <position position="57"/>
    </location>
</feature>
<gene>
    <name evidence="4" type="ORF">C8D90_10563</name>
</gene>
<comment type="caution">
    <text evidence="4">The sequence shown here is derived from an EMBL/GenBank/DDBJ whole genome shotgun (WGS) entry which is preliminary data.</text>
</comment>
<dbReference type="Pfam" id="PF02657">
    <property type="entry name" value="SufE"/>
    <property type="match status" value="1"/>
</dbReference>
<dbReference type="Gene3D" id="3.90.1010.10">
    <property type="match status" value="1"/>
</dbReference>
<dbReference type="RefSeq" id="WP_115458616.1">
    <property type="nucleotide sequence ID" value="NZ_QRAP01000005.1"/>
</dbReference>
<organism evidence="4 5">
    <name type="scientific">Enterobacillus tribolii</name>
    <dbReference type="NCBI Taxonomy" id="1487935"/>
    <lineage>
        <taxon>Bacteria</taxon>
        <taxon>Pseudomonadati</taxon>
        <taxon>Pseudomonadota</taxon>
        <taxon>Gammaproteobacteria</taxon>
        <taxon>Enterobacterales</taxon>
        <taxon>Hafniaceae</taxon>
        <taxon>Enterobacillus</taxon>
    </lineage>
</organism>
<protein>
    <submittedName>
        <fullName evidence="4">Cysteine desulfuration protein SufE</fullName>
    </submittedName>
</protein>
<reference evidence="4 5" key="1">
    <citation type="submission" date="2018-07" db="EMBL/GenBank/DDBJ databases">
        <title>Genomic Encyclopedia of Type Strains, Phase IV (KMG-IV): sequencing the most valuable type-strain genomes for metagenomic binning, comparative biology and taxonomic classification.</title>
        <authorList>
            <person name="Goeker M."/>
        </authorList>
    </citation>
    <scope>NUCLEOTIDE SEQUENCE [LARGE SCALE GENOMIC DNA]</scope>
    <source>
        <strain evidence="4 5">DSM 103736</strain>
    </source>
</reference>
<dbReference type="PANTHER" id="PTHR43597:SF5">
    <property type="entry name" value="SUFE-LIKE PROTEIN 2, CHLOROPLASTIC"/>
    <property type="match status" value="1"/>
</dbReference>
<dbReference type="SUPFAM" id="SSF82649">
    <property type="entry name" value="SufE/NifU"/>
    <property type="match status" value="1"/>
</dbReference>
<dbReference type="NCBIfam" id="TIGR03391">
    <property type="entry name" value="FeS_syn_CsdE"/>
    <property type="match status" value="1"/>
</dbReference>
<dbReference type="EMBL" id="QRAP01000005">
    <property type="protein sequence ID" value="RDK90785.1"/>
    <property type="molecule type" value="Genomic_DNA"/>
</dbReference>
<evidence type="ECO:0000256" key="1">
    <source>
        <dbReference type="ARBA" id="ARBA00010282"/>
    </source>
</evidence>
<feature type="domain" description="Fe-S metabolism associated" evidence="3">
    <location>
        <begin position="19"/>
        <end position="136"/>
    </location>
</feature>
<dbReference type="Proteomes" id="UP000254848">
    <property type="component" value="Unassembled WGS sequence"/>
</dbReference>
<keyword evidence="5" id="KW-1185">Reference proteome</keyword>
<accession>A0A370QQ05</accession>
<dbReference type="InterPro" id="IPR017763">
    <property type="entry name" value="Cysteine_desulfurase_CsdE"/>
</dbReference>
<evidence type="ECO:0000313" key="5">
    <source>
        <dbReference type="Proteomes" id="UP000254848"/>
    </source>
</evidence>
<comment type="similarity">
    <text evidence="1">Belongs to the SufE family.</text>
</comment>
<evidence type="ECO:0000256" key="2">
    <source>
        <dbReference type="PIRSR" id="PIRSR617763-1"/>
    </source>
</evidence>
<dbReference type="InterPro" id="IPR003808">
    <property type="entry name" value="Fe-S_metab-assoc_dom"/>
</dbReference>